<dbReference type="RefSeq" id="WP_409097933.1">
    <property type="nucleotide sequence ID" value="NZ_JBJVNE010000241.1"/>
</dbReference>
<protein>
    <submittedName>
        <fullName evidence="1">Uncharacterized protein</fullName>
    </submittedName>
</protein>
<proteinExistence type="predicted"/>
<organism evidence="1 2">
    <name type="scientific">Streptomyces galilaeus</name>
    <dbReference type="NCBI Taxonomy" id="33899"/>
    <lineage>
        <taxon>Bacteria</taxon>
        <taxon>Bacillati</taxon>
        <taxon>Actinomycetota</taxon>
        <taxon>Actinomycetes</taxon>
        <taxon>Kitasatosporales</taxon>
        <taxon>Streptomycetaceae</taxon>
        <taxon>Streptomyces</taxon>
    </lineage>
</organism>
<gene>
    <name evidence="1" type="ORF">ACKI1S_47670</name>
</gene>
<keyword evidence="2" id="KW-1185">Reference proteome</keyword>
<accession>A0ABW9IZ60</accession>
<feature type="non-terminal residue" evidence="1">
    <location>
        <position position="1"/>
    </location>
</feature>
<name>A0ABW9IZ60_STRGJ</name>
<evidence type="ECO:0000313" key="2">
    <source>
        <dbReference type="Proteomes" id="UP001631993"/>
    </source>
</evidence>
<dbReference type="EMBL" id="JBJVNE010000241">
    <property type="protein sequence ID" value="MFM9653710.1"/>
    <property type="molecule type" value="Genomic_DNA"/>
</dbReference>
<reference evidence="1 2" key="1">
    <citation type="submission" date="2024-12" db="EMBL/GenBank/DDBJ databases">
        <title>Forecasting of Potato common scab and diversities of Pathogenic streptomyces spp. in china.</title>
        <authorList>
            <person name="Handique U."/>
            <person name="Wu J."/>
        </authorList>
    </citation>
    <scope>NUCLEOTIDE SEQUENCE [LARGE SCALE GENOMIC DNA]</scope>
    <source>
        <strain evidence="1 2">ZRIMU1585</strain>
    </source>
</reference>
<dbReference type="Proteomes" id="UP001631993">
    <property type="component" value="Unassembled WGS sequence"/>
</dbReference>
<sequence length="74" mass="8606">YVIIHLPEPTDHYYHIIIYDTDGGILFDIPDIKQSSLILERGNFFCAGCFPYTLFKDNQPIEKSKFCLSIDQHP</sequence>
<comment type="caution">
    <text evidence="1">The sequence shown here is derived from an EMBL/GenBank/DDBJ whole genome shotgun (WGS) entry which is preliminary data.</text>
</comment>
<evidence type="ECO:0000313" key="1">
    <source>
        <dbReference type="EMBL" id="MFM9653710.1"/>
    </source>
</evidence>